<name>A0A6C0IFL9_9ZZZZ</name>
<dbReference type="AlphaFoldDB" id="A0A6C0IFL9"/>
<dbReference type="EMBL" id="MN740166">
    <property type="protein sequence ID" value="QHT91589.1"/>
    <property type="molecule type" value="Genomic_DNA"/>
</dbReference>
<accession>A0A6C0IFL9</accession>
<dbReference type="InterPro" id="IPR043729">
    <property type="entry name" value="DUF5672"/>
</dbReference>
<organism evidence="2">
    <name type="scientific">viral metagenome</name>
    <dbReference type="NCBI Taxonomy" id="1070528"/>
    <lineage>
        <taxon>unclassified sequences</taxon>
        <taxon>metagenomes</taxon>
        <taxon>organismal metagenomes</taxon>
    </lineage>
</organism>
<reference evidence="2" key="1">
    <citation type="journal article" date="2020" name="Nature">
        <title>Giant virus diversity and host interactions through global metagenomics.</title>
        <authorList>
            <person name="Schulz F."/>
            <person name="Roux S."/>
            <person name="Paez-Espino D."/>
            <person name="Jungbluth S."/>
            <person name="Walsh D.A."/>
            <person name="Denef V.J."/>
            <person name="McMahon K.D."/>
            <person name="Konstantinidis K.T."/>
            <person name="Eloe-Fadrosh E.A."/>
            <person name="Kyrpides N.C."/>
            <person name="Woyke T."/>
        </authorList>
    </citation>
    <scope>NUCLEOTIDE SEQUENCE</scope>
    <source>
        <strain evidence="2">GVMAG-M-3300023184-77</strain>
    </source>
</reference>
<feature type="domain" description="DUF5672" evidence="1">
    <location>
        <begin position="129"/>
        <end position="248"/>
    </location>
</feature>
<proteinExistence type="predicted"/>
<sequence length="277" mass="33150">MESIHIFDEFIDKDLNGSDPQILHQKRTKLEPFIYDILKIKYYNIFDTFWKKNTVQKDTNKSIVIIERRIHPNLSFLIRNMFYYARDWSITIICSDINFSYLKTILTNNSENVILLPLFDGSPEKDIAIDEYNTLLKSSYFYNLLSYEHLLIVQTDTYLRRKIDETIFNYDYVASHFAWDKTSCGGGMSYRKRSSMIDICDTFKKEIIMEDCFINEGVKMLGYRMPDYKDGLNYICESCYSENPFGLHQWWTFYSIKADPYFIFLKNYLELEILKDE</sequence>
<dbReference type="Pfam" id="PF18922">
    <property type="entry name" value="DUF5672"/>
    <property type="match status" value="1"/>
</dbReference>
<evidence type="ECO:0000313" key="2">
    <source>
        <dbReference type="EMBL" id="QHT91589.1"/>
    </source>
</evidence>
<protein>
    <recommendedName>
        <fullName evidence="1">DUF5672 domain-containing protein</fullName>
    </recommendedName>
</protein>
<evidence type="ECO:0000259" key="1">
    <source>
        <dbReference type="Pfam" id="PF18922"/>
    </source>
</evidence>